<gene>
    <name evidence="15" type="ORF">Sango_2561600</name>
</gene>
<dbReference type="SUPFAM" id="SSF56784">
    <property type="entry name" value="HAD-like"/>
    <property type="match status" value="1"/>
</dbReference>
<sequence length="396" mass="44714">MSAILRSRARLYSIVSRSDRRFSSTVANESPREPIISSSIISDQTPEPPSPAPAAPEAGKKSWTVLKYGLVAALTGGIATAGYATYAYSLDEIDQKTKALRASANYTTGDDASSLDKFQAYLRAAAMTVPAKLVDIYLDLRRLAEEQVRGFTEPTSDKLLPDLHPLEQHVFTLVLDLNETLIYSDWKRDRGWRTFKRPGVDAFLEHLAQFYEIVVYSDQLSMYVDPVVERLDTKHCIRYRLSRGATRYIDGKHYRDLSMLNRDPAKVIYISGHALESSLQPENCIEVKPWKGEADDTALLDLIPFLEYVARHRPADIRAVLASYQGRDIAKEFIERSKEHQRNNLCVTKPVGSLMSGTSNVNPRQEGPFYMLHFGEHRDCRGSIGDRQFCRMMAAL</sequence>
<dbReference type="SMART" id="SM00577">
    <property type="entry name" value="CPDc"/>
    <property type="match status" value="1"/>
</dbReference>
<evidence type="ECO:0000256" key="1">
    <source>
        <dbReference type="ARBA" id="ARBA00004434"/>
    </source>
</evidence>
<evidence type="ECO:0000256" key="8">
    <source>
        <dbReference type="ARBA" id="ARBA00022989"/>
    </source>
</evidence>
<keyword evidence="3 12" id="KW-0813">Transport</keyword>
<reference evidence="15" key="2">
    <citation type="journal article" date="2024" name="Plant">
        <title>Genomic evolution and insights into agronomic trait innovations of Sesamum species.</title>
        <authorList>
            <person name="Miao H."/>
            <person name="Wang L."/>
            <person name="Qu L."/>
            <person name="Liu H."/>
            <person name="Sun Y."/>
            <person name="Le M."/>
            <person name="Wang Q."/>
            <person name="Wei S."/>
            <person name="Zheng Y."/>
            <person name="Lin W."/>
            <person name="Duan Y."/>
            <person name="Cao H."/>
            <person name="Xiong S."/>
            <person name="Wang X."/>
            <person name="Wei L."/>
            <person name="Li C."/>
            <person name="Ma Q."/>
            <person name="Ju M."/>
            <person name="Zhao R."/>
            <person name="Li G."/>
            <person name="Mu C."/>
            <person name="Tian Q."/>
            <person name="Mei H."/>
            <person name="Zhang T."/>
            <person name="Gao T."/>
            <person name="Zhang H."/>
        </authorList>
    </citation>
    <scope>NUCLEOTIDE SEQUENCE</scope>
    <source>
        <strain evidence="15">K16</strain>
    </source>
</reference>
<evidence type="ECO:0000313" key="15">
    <source>
        <dbReference type="EMBL" id="KAK4386910.1"/>
    </source>
</evidence>
<name>A0AAE1W520_9LAMI</name>
<dbReference type="Gene3D" id="3.40.50.1000">
    <property type="entry name" value="HAD superfamily/HAD-like"/>
    <property type="match status" value="1"/>
</dbReference>
<dbReference type="EMBL" id="JACGWL010000015">
    <property type="protein sequence ID" value="KAK4386910.1"/>
    <property type="molecule type" value="Genomic_DNA"/>
</dbReference>
<dbReference type="GO" id="GO:0015031">
    <property type="term" value="P:protein transport"/>
    <property type="evidence" value="ECO:0007669"/>
    <property type="project" value="UniProtKB-KW"/>
</dbReference>
<keyword evidence="4 12" id="KW-0812">Transmembrane</keyword>
<comment type="caution">
    <text evidence="15">The sequence shown here is derived from an EMBL/GenBank/DDBJ whole genome shotgun (WGS) entry which is preliminary data.</text>
</comment>
<comment type="function">
    <text evidence="12">Essential component of the TIM23 complex, a complex that mediates the translocation of transit peptide-containing proteins across the mitochondrial inner membrane.</text>
</comment>
<proteinExistence type="inferred from homology"/>
<evidence type="ECO:0000256" key="2">
    <source>
        <dbReference type="ARBA" id="ARBA00006344"/>
    </source>
</evidence>
<dbReference type="Proteomes" id="UP001289374">
    <property type="component" value="Unassembled WGS sequence"/>
</dbReference>
<evidence type="ECO:0000256" key="12">
    <source>
        <dbReference type="RuleBase" id="RU365079"/>
    </source>
</evidence>
<comment type="subunit">
    <text evidence="12">Component of the TIM23 complex.</text>
</comment>
<keyword evidence="9 12" id="KW-0811">Translocation</keyword>
<accession>A0AAE1W520</accession>
<protein>
    <recommendedName>
        <fullName evidence="12">Mitochondrial import inner membrane translocase subunit TIM50</fullName>
    </recommendedName>
</protein>
<reference evidence="15" key="1">
    <citation type="submission" date="2020-06" db="EMBL/GenBank/DDBJ databases">
        <authorList>
            <person name="Li T."/>
            <person name="Hu X."/>
            <person name="Zhang T."/>
            <person name="Song X."/>
            <person name="Zhang H."/>
            <person name="Dai N."/>
            <person name="Sheng W."/>
            <person name="Hou X."/>
            <person name="Wei L."/>
        </authorList>
    </citation>
    <scope>NUCLEOTIDE SEQUENCE</scope>
    <source>
        <strain evidence="15">K16</strain>
        <tissue evidence="15">Leaf</tissue>
    </source>
</reference>
<comment type="similarity">
    <text evidence="2 12">Belongs to the TIM50 family.</text>
</comment>
<feature type="transmembrane region" description="Helical" evidence="12">
    <location>
        <begin position="68"/>
        <end position="88"/>
    </location>
</feature>
<feature type="domain" description="FCP1 homology" evidence="14">
    <location>
        <begin position="166"/>
        <end position="309"/>
    </location>
</feature>
<dbReference type="GO" id="GO:0005744">
    <property type="term" value="C:TIM23 mitochondrial import inner membrane translocase complex"/>
    <property type="evidence" value="ECO:0007669"/>
    <property type="project" value="UniProtKB-UniRule"/>
</dbReference>
<evidence type="ECO:0000256" key="9">
    <source>
        <dbReference type="ARBA" id="ARBA00023010"/>
    </source>
</evidence>
<evidence type="ECO:0000256" key="13">
    <source>
        <dbReference type="SAM" id="MobiDB-lite"/>
    </source>
</evidence>
<dbReference type="InterPro" id="IPR050365">
    <property type="entry name" value="TIM50"/>
</dbReference>
<dbReference type="InterPro" id="IPR023214">
    <property type="entry name" value="HAD_sf"/>
</dbReference>
<dbReference type="PROSITE" id="PS50969">
    <property type="entry name" value="FCP1"/>
    <property type="match status" value="1"/>
</dbReference>
<comment type="subcellular location">
    <subcellularLocation>
        <location evidence="1 12">Mitochondrion inner membrane</location>
        <topology evidence="1 12">Single-pass membrane protein</topology>
    </subcellularLocation>
</comment>
<evidence type="ECO:0000259" key="14">
    <source>
        <dbReference type="PROSITE" id="PS50969"/>
    </source>
</evidence>
<dbReference type="FunFam" id="3.40.50.1000:FF:000019">
    <property type="entry name" value="Mitochondrial import inner membrane translocase subunit TIM50"/>
    <property type="match status" value="1"/>
</dbReference>
<evidence type="ECO:0000256" key="4">
    <source>
        <dbReference type="ARBA" id="ARBA00022692"/>
    </source>
</evidence>
<evidence type="ECO:0000256" key="10">
    <source>
        <dbReference type="ARBA" id="ARBA00023128"/>
    </source>
</evidence>
<feature type="region of interest" description="Disordered" evidence="13">
    <location>
        <begin position="23"/>
        <end position="58"/>
    </location>
</feature>
<evidence type="ECO:0000256" key="11">
    <source>
        <dbReference type="ARBA" id="ARBA00023136"/>
    </source>
</evidence>
<evidence type="ECO:0000313" key="16">
    <source>
        <dbReference type="Proteomes" id="UP001289374"/>
    </source>
</evidence>
<keyword evidence="7 12" id="KW-0809">Transit peptide</keyword>
<dbReference type="InterPro" id="IPR036412">
    <property type="entry name" value="HAD-like_sf"/>
</dbReference>
<keyword evidence="5" id="KW-0999">Mitochondrion inner membrane</keyword>
<organism evidence="15 16">
    <name type="scientific">Sesamum angolense</name>
    <dbReference type="NCBI Taxonomy" id="2727404"/>
    <lineage>
        <taxon>Eukaryota</taxon>
        <taxon>Viridiplantae</taxon>
        <taxon>Streptophyta</taxon>
        <taxon>Embryophyta</taxon>
        <taxon>Tracheophyta</taxon>
        <taxon>Spermatophyta</taxon>
        <taxon>Magnoliopsida</taxon>
        <taxon>eudicotyledons</taxon>
        <taxon>Gunneridae</taxon>
        <taxon>Pentapetalae</taxon>
        <taxon>asterids</taxon>
        <taxon>lamiids</taxon>
        <taxon>Lamiales</taxon>
        <taxon>Pedaliaceae</taxon>
        <taxon>Sesamum</taxon>
    </lineage>
</organism>
<dbReference type="PANTHER" id="PTHR12210">
    <property type="entry name" value="DULLARD PROTEIN PHOSPHATASE"/>
    <property type="match status" value="1"/>
</dbReference>
<dbReference type="AlphaFoldDB" id="A0AAE1W520"/>
<evidence type="ECO:0000256" key="7">
    <source>
        <dbReference type="ARBA" id="ARBA00022946"/>
    </source>
</evidence>
<keyword evidence="10 12" id="KW-0496">Mitochondrion</keyword>
<dbReference type="InterPro" id="IPR004274">
    <property type="entry name" value="FCP1_dom"/>
</dbReference>
<keyword evidence="8 12" id="KW-1133">Transmembrane helix</keyword>
<dbReference type="CDD" id="cd07521">
    <property type="entry name" value="HAD_FCP1-like"/>
    <property type="match status" value="1"/>
</dbReference>
<evidence type="ECO:0000256" key="3">
    <source>
        <dbReference type="ARBA" id="ARBA00022448"/>
    </source>
</evidence>
<evidence type="ECO:0000256" key="6">
    <source>
        <dbReference type="ARBA" id="ARBA00022927"/>
    </source>
</evidence>
<evidence type="ECO:0000256" key="5">
    <source>
        <dbReference type="ARBA" id="ARBA00022792"/>
    </source>
</evidence>
<keyword evidence="16" id="KW-1185">Reference proteome</keyword>
<dbReference type="Pfam" id="PF03031">
    <property type="entry name" value="NIF"/>
    <property type="match status" value="1"/>
</dbReference>
<keyword evidence="6 12" id="KW-0653">Protein transport</keyword>
<keyword evidence="11 12" id="KW-0472">Membrane</keyword>